<feature type="chain" id="PRO_5015029622" evidence="1">
    <location>
        <begin position="18"/>
        <end position="88"/>
    </location>
</feature>
<reference evidence="4" key="2">
    <citation type="submission" date="2023-08" db="EMBL/GenBank/DDBJ databases">
        <title>WGS of pathogenic bacterial species, Los Angeles County Public Health Laboratories.</title>
        <authorList>
            <person name="Garrigues J.M."/>
            <person name="Green N.M."/>
        </authorList>
    </citation>
    <scope>NUCLEOTIDE SEQUENCE</scope>
    <source>
        <strain evidence="4">LACPHL-BACT-2023-00068</strain>
    </source>
</reference>
<keyword evidence="5" id="KW-1185">Reference proteome</keyword>
<dbReference type="Pfam" id="PF07383">
    <property type="entry name" value="DUF1496"/>
    <property type="match status" value="1"/>
</dbReference>
<feature type="signal peptide" evidence="1">
    <location>
        <begin position="1"/>
        <end position="17"/>
    </location>
</feature>
<evidence type="ECO:0000256" key="1">
    <source>
        <dbReference type="SAM" id="SignalP"/>
    </source>
</evidence>
<accession>A0A089PNB5</accession>
<evidence type="ECO:0000313" key="3">
    <source>
        <dbReference type="EMBL" id="KMK15719.1"/>
    </source>
</evidence>
<dbReference type="KEGG" id="pge:LG71_18505"/>
<dbReference type="AlphaFoldDB" id="A0A089PNB5"/>
<reference evidence="2" key="3">
    <citation type="submission" date="2024-02" db="EMBL/GenBank/DDBJ databases">
        <authorList>
            <consortium name="Clinical and Environmental Microbiology Branch: Whole genome sequencing antimicrobial resistance pathogens in the healthcare setting"/>
        </authorList>
    </citation>
    <scope>NUCLEOTIDE SEQUENCE</scope>
    <source>
        <strain evidence="2">2021DK-00143</strain>
    </source>
</reference>
<dbReference type="EMBL" id="JAVDNV010000001">
    <property type="protein sequence ID" value="MDQ2307769.1"/>
    <property type="molecule type" value="Genomic_DNA"/>
</dbReference>
<evidence type="ECO:0000313" key="4">
    <source>
        <dbReference type="EMBL" id="MDQ2307769.1"/>
    </source>
</evidence>
<protein>
    <submittedName>
        <fullName evidence="2">YnjH family protein</fullName>
    </submittedName>
</protein>
<dbReference type="RefSeq" id="WP_043084417.1">
    <property type="nucleotide sequence ID" value="NZ_CACVCI010000001.1"/>
</dbReference>
<gene>
    <name evidence="3" type="ORF">ABW06_03685</name>
    <name evidence="2" type="ORF">QEG54_002570</name>
    <name evidence="4" type="ORF">RBJ30_01440</name>
</gene>
<keyword evidence="1" id="KW-0732">Signal</keyword>
<sequence length="88" mass="9721">MKPYLIALLLLAGTAHADRRLPDVEVDVPPEVFTGGGQREQFCSQCCIYENKNYSEGAVIKVEGVLLQCGRDPHVVGTNPLAWQRIKP</sequence>
<organism evidence="3 5">
    <name type="scientific">Pluralibacter gergoviae</name>
    <name type="common">Enterobacter gergoviae</name>
    <dbReference type="NCBI Taxonomy" id="61647"/>
    <lineage>
        <taxon>Bacteria</taxon>
        <taxon>Pseudomonadati</taxon>
        <taxon>Pseudomonadota</taxon>
        <taxon>Gammaproteobacteria</taxon>
        <taxon>Enterobacterales</taxon>
        <taxon>Enterobacteriaceae</taxon>
        <taxon>Pluralibacter</taxon>
    </lineage>
</organism>
<dbReference type="EMBL" id="LDZF01000003">
    <property type="protein sequence ID" value="KMK15719.1"/>
    <property type="molecule type" value="Genomic_DNA"/>
</dbReference>
<dbReference type="PATRIC" id="fig|61647.13.peg.448"/>
<dbReference type="STRING" id="61647.LG71_18505"/>
<evidence type="ECO:0000313" key="2">
    <source>
        <dbReference type="EMBL" id="EML1471831.1"/>
    </source>
</evidence>
<evidence type="ECO:0000313" key="5">
    <source>
        <dbReference type="Proteomes" id="UP000036196"/>
    </source>
</evidence>
<proteinExistence type="predicted"/>
<dbReference type="Proteomes" id="UP001236270">
    <property type="component" value="Unassembled WGS sequence"/>
</dbReference>
<name>A0A089PNB5_PLUGE</name>
<dbReference type="EMBL" id="ABLOKC030000012">
    <property type="protein sequence ID" value="EML1471831.1"/>
    <property type="molecule type" value="Genomic_DNA"/>
</dbReference>
<dbReference type="eggNOG" id="ENOG5032YHQ">
    <property type="taxonomic scope" value="Bacteria"/>
</dbReference>
<dbReference type="InterPro" id="IPR009971">
    <property type="entry name" value="DUF1496"/>
</dbReference>
<comment type="caution">
    <text evidence="3">The sequence shown here is derived from an EMBL/GenBank/DDBJ whole genome shotgun (WGS) entry which is preliminary data.</text>
</comment>
<dbReference type="Proteomes" id="UP000036196">
    <property type="component" value="Unassembled WGS sequence"/>
</dbReference>
<reference evidence="3 5" key="1">
    <citation type="submission" date="2015-05" db="EMBL/GenBank/DDBJ databases">
        <title>Genome sequences of Pluralibacter gergoviae.</title>
        <authorList>
            <person name="Greninger A.L."/>
            <person name="Miller S."/>
        </authorList>
    </citation>
    <scope>NUCLEOTIDE SEQUENCE [LARGE SCALE GENOMIC DNA]</scope>
    <source>
        <strain evidence="3 5">JS81F13</strain>
    </source>
</reference>
<dbReference type="GeneID" id="61384672"/>